<comment type="catalytic activity">
    <reaction evidence="1 13">
        <text>a (3R)-hydroxyacyl-[ACP] = a (2E)-enoyl-[ACP] + H2O</text>
        <dbReference type="Rhea" id="RHEA:13097"/>
        <dbReference type="Rhea" id="RHEA-COMP:9925"/>
        <dbReference type="Rhea" id="RHEA-COMP:9945"/>
        <dbReference type="ChEBI" id="CHEBI:15377"/>
        <dbReference type="ChEBI" id="CHEBI:78784"/>
        <dbReference type="ChEBI" id="CHEBI:78827"/>
        <dbReference type="EC" id="4.2.1.59"/>
    </reaction>
</comment>
<evidence type="ECO:0000256" key="7">
    <source>
        <dbReference type="ARBA" id="ARBA00022516"/>
    </source>
</evidence>
<dbReference type="NCBIfam" id="TIGR01749">
    <property type="entry name" value="fabA"/>
    <property type="match status" value="1"/>
</dbReference>
<keyword evidence="9 13" id="KW-0443">Lipid metabolism</keyword>
<evidence type="ECO:0000256" key="14">
    <source>
        <dbReference type="SAM" id="MobiDB-lite"/>
    </source>
</evidence>
<evidence type="ECO:0000313" key="16">
    <source>
        <dbReference type="EMBL" id="CUU43572.1"/>
    </source>
</evidence>
<dbReference type="InterPro" id="IPR013114">
    <property type="entry name" value="FabA_FabZ"/>
</dbReference>
<comment type="subunit">
    <text evidence="5 13">Homodimer.</text>
</comment>
<reference evidence="15" key="1">
    <citation type="journal article" date="2015" name="Genome Announc.">
        <title>Complete Genome Sequence of the Bacteriochlorophyll b-Producing Photosynthetic Bacterium Blastochloris viridis.</title>
        <authorList>
            <person name="Tsukatani Y."/>
            <person name="Hirose Y."/>
            <person name="Harada J."/>
            <person name="Misawa N."/>
            <person name="Mori K."/>
            <person name="Inoue K."/>
            <person name="Tamiaki H."/>
        </authorList>
    </citation>
    <scope>NUCLEOTIDE SEQUENCE [LARGE SCALE GENOMIC DNA]</scope>
    <source>
        <strain evidence="15">DSM 133</strain>
    </source>
</reference>
<dbReference type="Proteomes" id="UP000065734">
    <property type="component" value="Chromosome I"/>
</dbReference>
<dbReference type="GO" id="GO:0034017">
    <property type="term" value="F:trans-2-decenoyl-acyl-carrier-protein isomerase activity"/>
    <property type="evidence" value="ECO:0007669"/>
    <property type="project" value="UniProtKB-UniRule"/>
</dbReference>
<evidence type="ECO:0000256" key="12">
    <source>
        <dbReference type="ARBA" id="ARBA00023239"/>
    </source>
</evidence>
<dbReference type="Pfam" id="PF07977">
    <property type="entry name" value="FabA"/>
    <property type="match status" value="1"/>
</dbReference>
<evidence type="ECO:0000256" key="3">
    <source>
        <dbReference type="ARBA" id="ARBA00005194"/>
    </source>
</evidence>
<dbReference type="STRING" id="1079.BVIR_3152"/>
<evidence type="ECO:0000256" key="5">
    <source>
        <dbReference type="ARBA" id="ARBA00011738"/>
    </source>
</evidence>
<dbReference type="EC" id="4.2.1.59" evidence="13"/>
<keyword evidence="10 13" id="KW-0275">Fatty acid biosynthesis</keyword>
<dbReference type="Gene3D" id="3.10.129.10">
    <property type="entry name" value="Hotdog Thioesterase"/>
    <property type="match status" value="1"/>
</dbReference>
<dbReference type="CDD" id="cd01287">
    <property type="entry name" value="FabA"/>
    <property type="match status" value="1"/>
</dbReference>
<comment type="similarity">
    <text evidence="4 13">Belongs to the thioester dehydratase family. FabA subfamily.</text>
</comment>
<evidence type="ECO:0000256" key="11">
    <source>
        <dbReference type="ARBA" id="ARBA00023235"/>
    </source>
</evidence>
<name>A0A0H5BFH6_BLAVI</name>
<keyword evidence="8 13" id="KW-0276">Fatty acid metabolism</keyword>
<comment type="catalytic activity">
    <reaction evidence="13">
        <text>(3R)-hydroxydecanoyl-[ACP] = (2E)-decenoyl-[ACP] + H2O</text>
        <dbReference type="Rhea" id="RHEA:41860"/>
        <dbReference type="Rhea" id="RHEA-COMP:9638"/>
        <dbReference type="Rhea" id="RHEA-COMP:9639"/>
        <dbReference type="ChEBI" id="CHEBI:15377"/>
        <dbReference type="ChEBI" id="CHEBI:78466"/>
        <dbReference type="ChEBI" id="CHEBI:78467"/>
    </reaction>
</comment>
<dbReference type="GO" id="GO:0005737">
    <property type="term" value="C:cytoplasm"/>
    <property type="evidence" value="ECO:0007669"/>
    <property type="project" value="UniProtKB-SubCell"/>
</dbReference>
<evidence type="ECO:0000256" key="8">
    <source>
        <dbReference type="ARBA" id="ARBA00022832"/>
    </source>
</evidence>
<evidence type="ECO:0000256" key="4">
    <source>
        <dbReference type="ARBA" id="ARBA00006714"/>
    </source>
</evidence>
<dbReference type="KEGG" id="bvr:BVIR_3152"/>
<feature type="active site" evidence="13">
    <location>
        <position position="88"/>
    </location>
</feature>
<evidence type="ECO:0000256" key="10">
    <source>
        <dbReference type="ARBA" id="ARBA00023160"/>
    </source>
</evidence>
<comment type="pathway">
    <text evidence="3 13">Lipid metabolism; fatty acid biosynthesis.</text>
</comment>
<protein>
    <recommendedName>
        <fullName evidence="13">3-hydroxydecanoyl-[acyl-carrier-protein] dehydratase</fullName>
        <ecNumber evidence="13">4.2.1.59</ecNumber>
    </recommendedName>
    <alternativeName>
        <fullName evidence="13">3-hydroxyacyl-[acyl-carrier-protein] dehydratase FabA</fullName>
    </alternativeName>
    <alternativeName>
        <fullName evidence="13">Beta-hydroxydecanoyl thioester dehydrase</fullName>
    </alternativeName>
    <alternativeName>
        <fullName evidence="13">Trans-2-decenoyl-[acyl-carrier-protein] isomerase</fullName>
        <ecNumber evidence="13">5.3.3.14</ecNumber>
    </alternativeName>
</protein>
<evidence type="ECO:0000256" key="2">
    <source>
        <dbReference type="ARBA" id="ARBA00004496"/>
    </source>
</evidence>
<evidence type="ECO:0000256" key="13">
    <source>
        <dbReference type="HAMAP-Rule" id="MF_00405"/>
    </source>
</evidence>
<sequence length="193" mass="20826">MAAKSAEETGGNALQESSTVRQSSYDYEDLIACGRGDLFGPGNAQLPLPPMLMFDRIVEISEHGGEYGKGMVRAELDVKPDLWFFPCHFKGDPVMPGCLGLDALWQMVGFFLGWLGSPGQGRALGLGELKFAGQVLPTVKKVVYGVDFKRVMRTKLVLGIADGWLAADGTVIYRAKDLKVGLFRAGESAPQAV</sequence>
<dbReference type="EMBL" id="AP014854">
    <property type="protein sequence ID" value="BAR99111.1"/>
    <property type="molecule type" value="Genomic_DNA"/>
</dbReference>
<dbReference type="InterPro" id="IPR010083">
    <property type="entry name" value="FabA"/>
</dbReference>
<evidence type="ECO:0000256" key="1">
    <source>
        <dbReference type="ARBA" id="ARBA00001055"/>
    </source>
</evidence>
<keyword evidence="6 13" id="KW-0963">Cytoplasm</keyword>
<dbReference type="RefSeq" id="WP_055038417.1">
    <property type="nucleotide sequence ID" value="NZ_AP014854.2"/>
</dbReference>
<dbReference type="EC" id="5.3.3.14" evidence="13"/>
<evidence type="ECO:0000313" key="15">
    <source>
        <dbReference type="EMBL" id="BAR99111.1"/>
    </source>
</evidence>
<reference evidence="16" key="2">
    <citation type="submission" date="2015-11" db="EMBL/GenBank/DDBJ databases">
        <authorList>
            <person name="Zhang Y."/>
            <person name="Guo Z."/>
        </authorList>
    </citation>
    <scope>NUCLEOTIDE SEQUENCE</scope>
    <source>
        <strain evidence="16">1</strain>
    </source>
</reference>
<dbReference type="PANTHER" id="PTHR30272:SF8">
    <property type="entry name" value="3-HYDROXYDECANOYL-[ACYL-CARRIER-PROTEIN] DEHYDRATASE"/>
    <property type="match status" value="1"/>
</dbReference>
<dbReference type="PATRIC" id="fig|1079.6.peg.3314"/>
<feature type="region of interest" description="Disordered" evidence="14">
    <location>
        <begin position="1"/>
        <end position="20"/>
    </location>
</feature>
<organism evidence="16 17">
    <name type="scientific">Blastochloris viridis</name>
    <name type="common">Rhodopseudomonas viridis</name>
    <dbReference type="NCBI Taxonomy" id="1079"/>
    <lineage>
        <taxon>Bacteria</taxon>
        <taxon>Pseudomonadati</taxon>
        <taxon>Pseudomonadota</taxon>
        <taxon>Alphaproteobacteria</taxon>
        <taxon>Hyphomicrobiales</taxon>
        <taxon>Blastochloridaceae</taxon>
        <taxon>Blastochloris</taxon>
    </lineage>
</organism>
<evidence type="ECO:0000313" key="17">
    <source>
        <dbReference type="Proteomes" id="UP000065734"/>
    </source>
</evidence>
<dbReference type="NCBIfam" id="NF003509">
    <property type="entry name" value="PRK05174.1"/>
    <property type="match status" value="1"/>
</dbReference>
<accession>A0A0H5BFH6</accession>
<evidence type="ECO:0000256" key="6">
    <source>
        <dbReference type="ARBA" id="ARBA00022490"/>
    </source>
</evidence>
<dbReference type="EMBL" id="LN907867">
    <property type="protein sequence ID" value="CUU43572.1"/>
    <property type="molecule type" value="Genomic_DNA"/>
</dbReference>
<reference evidence="17" key="3">
    <citation type="journal article" date="2016" name="Genome Announc.">
        <title>Revised genome sequence of the purple photosynthetic bacterium Blastochloris viridis.</title>
        <authorList>
            <person name="Liu L.N."/>
            <person name="Faulkner M."/>
            <person name="Liu X."/>
            <person name="Huang F."/>
            <person name="Darby A.C."/>
            <person name="Hall N."/>
        </authorList>
    </citation>
    <scope>NUCLEOTIDE SEQUENCE [LARGE SCALE GENOMIC DNA]</scope>
    <source>
        <strain evidence="17">ATCC 19567 / DSM 133 / F</strain>
    </source>
</reference>
<keyword evidence="12 13" id="KW-0456">Lyase</keyword>
<dbReference type="AlphaFoldDB" id="A0A0H5BFH6"/>
<gene>
    <name evidence="13 16" type="primary">fabA</name>
    <name evidence="15" type="ORF">BV133_1518</name>
    <name evidence="16" type="ORF">BVIRIDIS_25960</name>
</gene>
<keyword evidence="17" id="KW-1185">Reference proteome</keyword>
<evidence type="ECO:0000256" key="9">
    <source>
        <dbReference type="ARBA" id="ARBA00023098"/>
    </source>
</evidence>
<dbReference type="GO" id="GO:0006636">
    <property type="term" value="P:unsaturated fatty acid biosynthetic process"/>
    <property type="evidence" value="ECO:0007669"/>
    <property type="project" value="UniProtKB-UniRule"/>
</dbReference>
<dbReference type="UniPathway" id="UPA00094"/>
<comment type="function">
    <text evidence="13">Necessary for the introduction of cis unsaturation into fatty acids. Catalyzes the dehydration of (3R)-3-hydroxydecanoyl-ACP to E-(2)-decenoyl-ACP and then its isomerization to Z-(3)-decenoyl-ACP. Can catalyze the dehydratase reaction for beta-hydroxyacyl-ACPs with saturated chain lengths up to 16:0, being most active on intermediate chain length.</text>
</comment>
<keyword evidence="7 13" id="KW-0444">Lipid biosynthesis</keyword>
<comment type="catalytic activity">
    <reaction evidence="13">
        <text>(2E)-decenoyl-[ACP] = (3Z)-decenoyl-[ACP]</text>
        <dbReference type="Rhea" id="RHEA:23568"/>
        <dbReference type="Rhea" id="RHEA-COMP:9639"/>
        <dbReference type="Rhea" id="RHEA-COMP:9927"/>
        <dbReference type="ChEBI" id="CHEBI:78467"/>
        <dbReference type="ChEBI" id="CHEBI:78798"/>
        <dbReference type="EC" id="5.3.3.14"/>
    </reaction>
</comment>
<proteinExistence type="inferred from homology"/>
<dbReference type="InterPro" id="IPR029069">
    <property type="entry name" value="HotDog_dom_sf"/>
</dbReference>
<comment type="subcellular location">
    <subcellularLocation>
        <location evidence="2 13">Cytoplasm</location>
    </subcellularLocation>
</comment>
<dbReference type="SUPFAM" id="SSF54637">
    <property type="entry name" value="Thioesterase/thiol ester dehydrase-isomerase"/>
    <property type="match status" value="1"/>
</dbReference>
<dbReference type="HAMAP" id="MF_00405">
    <property type="entry name" value="FabA"/>
    <property type="match status" value="1"/>
</dbReference>
<dbReference type="PANTHER" id="PTHR30272">
    <property type="entry name" value="3-HYDROXYACYL-[ACYL-CARRIER-PROTEIN] DEHYDRATASE"/>
    <property type="match status" value="1"/>
</dbReference>
<keyword evidence="11 13" id="KW-0413">Isomerase</keyword>
<dbReference type="OrthoDB" id="9786735at2"/>
<dbReference type="GO" id="GO:0019171">
    <property type="term" value="F:(3R)-hydroxyacyl-[acyl-carrier-protein] dehydratase activity"/>
    <property type="evidence" value="ECO:0007669"/>
    <property type="project" value="UniProtKB-UniRule"/>
</dbReference>